<keyword evidence="2" id="KW-1185">Reference proteome</keyword>
<reference evidence="1 2" key="1">
    <citation type="submission" date="2020-08" db="EMBL/GenBank/DDBJ databases">
        <title>Sequencing the genomes of 1000 actinobacteria strains.</title>
        <authorList>
            <person name="Klenk H.-P."/>
        </authorList>
    </citation>
    <scope>NUCLEOTIDE SEQUENCE [LARGE SCALE GENOMIC DNA]</scope>
    <source>
        <strain evidence="1 2">DSM 45267</strain>
    </source>
</reference>
<organism evidence="1 2">
    <name type="scientific">Prauserella sediminis</name>
    <dbReference type="NCBI Taxonomy" id="577680"/>
    <lineage>
        <taxon>Bacteria</taxon>
        <taxon>Bacillati</taxon>
        <taxon>Actinomycetota</taxon>
        <taxon>Actinomycetes</taxon>
        <taxon>Pseudonocardiales</taxon>
        <taxon>Pseudonocardiaceae</taxon>
        <taxon>Prauserella</taxon>
        <taxon>Prauserella salsuginis group</taxon>
    </lineage>
</organism>
<gene>
    <name evidence="1" type="ORF">FB384_001009</name>
</gene>
<dbReference type="Proteomes" id="UP000564573">
    <property type="component" value="Unassembled WGS sequence"/>
</dbReference>
<accession>A0A839XQA7</accession>
<evidence type="ECO:0000313" key="2">
    <source>
        <dbReference type="Proteomes" id="UP000564573"/>
    </source>
</evidence>
<dbReference type="AlphaFoldDB" id="A0A839XQA7"/>
<comment type="caution">
    <text evidence="1">The sequence shown here is derived from an EMBL/GenBank/DDBJ whole genome shotgun (WGS) entry which is preliminary data.</text>
</comment>
<dbReference type="RefSeq" id="WP_183779584.1">
    <property type="nucleotide sequence ID" value="NZ_JACIBS010000001.1"/>
</dbReference>
<proteinExistence type="predicted"/>
<protein>
    <submittedName>
        <fullName evidence="1">Putative ribosome-associated RNA-binding protein Tma20</fullName>
    </submittedName>
</protein>
<dbReference type="EMBL" id="JACIBS010000001">
    <property type="protein sequence ID" value="MBB3662105.1"/>
    <property type="molecule type" value="Genomic_DNA"/>
</dbReference>
<sequence>MVWTTRAVWGAQAGLVTGAMVMRCGVGGGVDGCGVDEGRWVVVLVEKRRRPTGPW</sequence>
<evidence type="ECO:0000313" key="1">
    <source>
        <dbReference type="EMBL" id="MBB3662105.1"/>
    </source>
</evidence>
<name>A0A839XQA7_9PSEU</name>